<dbReference type="PANTHER" id="PTHR11878">
    <property type="entry name" value="SODIUM/CALCIUM EXCHANGER"/>
    <property type="match status" value="1"/>
</dbReference>
<dbReference type="InterPro" id="IPR051171">
    <property type="entry name" value="CaCA"/>
</dbReference>
<gene>
    <name evidence="8" type="ORF">SCL_1454</name>
</gene>
<feature type="signal peptide" evidence="6">
    <location>
        <begin position="1"/>
        <end position="24"/>
    </location>
</feature>
<dbReference type="GO" id="GO:0030001">
    <property type="term" value="P:metal ion transport"/>
    <property type="evidence" value="ECO:0007669"/>
    <property type="project" value="TreeGrafter"/>
</dbReference>
<accession>A0A1B4XG57</accession>
<dbReference type="GO" id="GO:0016020">
    <property type="term" value="C:membrane"/>
    <property type="evidence" value="ECO:0007669"/>
    <property type="project" value="InterPro"/>
</dbReference>
<dbReference type="PANTHER" id="PTHR11878:SF65">
    <property type="entry name" value="NA_CA-EXCHANGE PROTEIN, ISOFORM G"/>
    <property type="match status" value="1"/>
</dbReference>
<feature type="compositionally biased region" description="Gly residues" evidence="5">
    <location>
        <begin position="382"/>
        <end position="395"/>
    </location>
</feature>
<evidence type="ECO:0000256" key="5">
    <source>
        <dbReference type="SAM" id="MobiDB-lite"/>
    </source>
</evidence>
<feature type="domain" description="Calx-beta" evidence="7">
    <location>
        <begin position="135"/>
        <end position="235"/>
    </location>
</feature>
<reference evidence="8 9" key="1">
    <citation type="submission" date="2015-05" db="EMBL/GenBank/DDBJ databases">
        <title>Complete genome sequence of a sulfur-oxidizing gammaproteobacterium strain HA5.</title>
        <authorList>
            <person name="Miura A."/>
            <person name="Kojima H."/>
            <person name="Fukui M."/>
        </authorList>
    </citation>
    <scope>NUCLEOTIDE SEQUENCE [LARGE SCALE GENOMIC DNA]</scope>
    <source>
        <strain evidence="8 9">HA5</strain>
    </source>
</reference>
<sequence length="1006" mass="100898">MLPSLSSRFLLTCIFLTATNLALAAKPAGGGGSSLQFSAASYSVSETGGSVTVSVTRTGSTSGQASVSYATSNGSASSPYDYTPVSGTLYWGSNDASPKTFVIPILDDSTVEGIETINVSLSNPSRATLGAPSQAVVEIQSDDQYGQLQFSAAAYSAAEGGGQAVITVNRVNGKAGDISVHYVSSDGTARAGQDYQAVSGDLVWANGDSAPKTITVPLLNDNIAEPDETVNLKLTYAYGGATLGTPVDAVLTIANDDQAGILQFSRIVYRASESDGEALVTVERRFGADGMISVAYATADGTANAGSDYQYSSGALVWADGDAAPKSFTVPVTADGVEEGLETVALVLSNPSGGATLTGSGRAMLALADADGPAGNVIDSAGGDGGSQGGSGGRGADVTITKQGGTGPLEVRHDGSVDAGFTPTAYTPDLGVRPLVITQDTYIPLLEYGGEPPAGTVYIYSYDDAVHVSDGDGQINDDDTRVTGIQVNPGATLRLGHDYAGYQAQIFLSNDLVNHGTITVPVDSPSWRRSGLELNVGNYVGTGVIDTSGVREGQHAGFARVYATGSIYNSGEMRTYGGDSRVENGGQGGDVWFKAGGVIENTGRFLTRGGSSFSAAGGNGGGFRLDGFSHVRNAADHDTSGGDGVTAGGRGTPFVVQSARPAEVRFTGSVDCRGGSAIEGTGGDGGGFAVLGFGSTIRFAGNIDARGGHTLGSTGNGGNGGLSQIVSQFYDGGDNSTNTLGDDVPAGDIYWSGSILASGGASPRAGSGSGGMGGTVIVDLNTIWHPRAQQLHYTGLARIRSNGGSGALSNEAGKVTLENKTTYDVINGGYPPAGSLSNSSAILARGGGVLEGATGGLGQGSRGGRVELNGYAGVSNSASIDASGGHDRAALGASQNIGGLAGYIYLQNTSGLLSNSGALAVNGGDGLRRGGNAGTAMFYGPVPVQATNSGNFTANGGNADPGVGGSVGGNGGILWFNVDQVLSQTGAVSFQGGTGQTPGYDGYAFY</sequence>
<dbReference type="RefSeq" id="WP_096360582.1">
    <property type="nucleotide sequence ID" value="NZ_AP014879.1"/>
</dbReference>
<feature type="domain" description="Calx-beta" evidence="7">
    <location>
        <begin position="22"/>
        <end position="122"/>
    </location>
</feature>
<keyword evidence="9" id="KW-1185">Reference proteome</keyword>
<dbReference type="InterPro" id="IPR038081">
    <property type="entry name" value="CalX-like_sf"/>
</dbReference>
<organism evidence="8 9">
    <name type="scientific">Sulfuricaulis limicola</name>
    <dbReference type="NCBI Taxonomy" id="1620215"/>
    <lineage>
        <taxon>Bacteria</taxon>
        <taxon>Pseudomonadati</taxon>
        <taxon>Pseudomonadota</taxon>
        <taxon>Gammaproteobacteria</taxon>
        <taxon>Acidiferrobacterales</taxon>
        <taxon>Acidiferrobacteraceae</taxon>
        <taxon>Sulfuricaulis</taxon>
    </lineage>
</organism>
<dbReference type="GO" id="GO:0007154">
    <property type="term" value="P:cell communication"/>
    <property type="evidence" value="ECO:0007669"/>
    <property type="project" value="InterPro"/>
</dbReference>
<evidence type="ECO:0000256" key="2">
    <source>
        <dbReference type="ARBA" id="ARBA00022737"/>
    </source>
</evidence>
<dbReference type="InterPro" id="IPR003644">
    <property type="entry name" value="Calx_beta"/>
</dbReference>
<dbReference type="Proteomes" id="UP000243180">
    <property type="component" value="Chromosome"/>
</dbReference>
<dbReference type="SUPFAM" id="SSF141072">
    <property type="entry name" value="CalX-like"/>
    <property type="match status" value="3"/>
</dbReference>
<dbReference type="Pfam" id="PF03160">
    <property type="entry name" value="Calx-beta"/>
    <property type="match status" value="2"/>
</dbReference>
<evidence type="ECO:0000256" key="4">
    <source>
        <dbReference type="ARBA" id="ARBA00023065"/>
    </source>
</evidence>
<dbReference type="KEGG" id="slim:SCL_1454"/>
<dbReference type="Gene3D" id="2.60.40.2030">
    <property type="match status" value="3"/>
</dbReference>
<evidence type="ECO:0000259" key="7">
    <source>
        <dbReference type="SMART" id="SM00237"/>
    </source>
</evidence>
<dbReference type="InParanoid" id="A0A1B4XG57"/>
<keyword evidence="4" id="KW-0813">Transport</keyword>
<keyword evidence="2" id="KW-0677">Repeat</keyword>
<dbReference type="AlphaFoldDB" id="A0A1B4XG57"/>
<proteinExistence type="predicted"/>
<evidence type="ECO:0000313" key="9">
    <source>
        <dbReference type="Proteomes" id="UP000243180"/>
    </source>
</evidence>
<name>A0A1B4XG57_9GAMM</name>
<evidence type="ECO:0000256" key="6">
    <source>
        <dbReference type="SAM" id="SignalP"/>
    </source>
</evidence>
<feature type="domain" description="Calx-beta" evidence="7">
    <location>
        <begin position="249"/>
        <end position="349"/>
    </location>
</feature>
<feature type="chain" id="PRO_5008572380" description="Calx-beta domain-containing protein" evidence="6">
    <location>
        <begin position="25"/>
        <end position="1006"/>
    </location>
</feature>
<dbReference type="SMART" id="SM00237">
    <property type="entry name" value="Calx_beta"/>
    <property type="match status" value="3"/>
</dbReference>
<keyword evidence="1 6" id="KW-0732">Signal</keyword>
<feature type="region of interest" description="Disordered" evidence="5">
    <location>
        <begin position="380"/>
        <end position="413"/>
    </location>
</feature>
<evidence type="ECO:0000256" key="1">
    <source>
        <dbReference type="ARBA" id="ARBA00022729"/>
    </source>
</evidence>
<dbReference type="EMBL" id="AP014879">
    <property type="protein sequence ID" value="BAV33765.1"/>
    <property type="molecule type" value="Genomic_DNA"/>
</dbReference>
<evidence type="ECO:0000313" key="8">
    <source>
        <dbReference type="EMBL" id="BAV33765.1"/>
    </source>
</evidence>
<keyword evidence="3" id="KW-0106">Calcium</keyword>
<protein>
    <recommendedName>
        <fullName evidence="7">Calx-beta domain-containing protein</fullName>
    </recommendedName>
</protein>
<evidence type="ECO:0000256" key="3">
    <source>
        <dbReference type="ARBA" id="ARBA00022837"/>
    </source>
</evidence>
<keyword evidence="4" id="KW-0406">Ion transport</keyword>
<dbReference type="OrthoDB" id="5621937at2"/>